<dbReference type="Proteomes" id="UP000249619">
    <property type="component" value="Unassembled WGS sequence"/>
</dbReference>
<sequence length="182" mass="20836">MYKGISVGAQQDQCSADMTDAVMDRGTSMPSYCQVRMYGPGAREAADERLLEEVKARRAIRIWREPINKPNQPKTHIVEARLWRESLEEELKKAKAIEATLLRKKERAREWANKAREMERAKASRELKRKAAFAKKLESSGGKLARVMKIASAKKPHPLVSASMQRKLGCYPVALWWRRTAQ</sequence>
<keyword evidence="1" id="KW-0175">Coiled coil</keyword>
<dbReference type="AlphaFoldDB" id="A0A364MWI7"/>
<gene>
    <name evidence="2" type="ORF">DDE83_007305</name>
</gene>
<feature type="coiled-coil region" evidence="1">
    <location>
        <begin position="84"/>
        <end position="121"/>
    </location>
</feature>
<organism evidence="2 3">
    <name type="scientific">Stemphylium lycopersici</name>
    <name type="common">Tomato gray leaf spot disease fungus</name>
    <name type="synonym">Thyrospora lycopersici</name>
    <dbReference type="NCBI Taxonomy" id="183478"/>
    <lineage>
        <taxon>Eukaryota</taxon>
        <taxon>Fungi</taxon>
        <taxon>Dikarya</taxon>
        <taxon>Ascomycota</taxon>
        <taxon>Pezizomycotina</taxon>
        <taxon>Dothideomycetes</taxon>
        <taxon>Pleosporomycetidae</taxon>
        <taxon>Pleosporales</taxon>
        <taxon>Pleosporineae</taxon>
        <taxon>Pleosporaceae</taxon>
        <taxon>Stemphylium</taxon>
    </lineage>
</organism>
<reference evidence="3" key="1">
    <citation type="submission" date="2018-05" db="EMBL/GenBank/DDBJ databases">
        <title>Draft genome sequence of Stemphylium lycopersici strain CIDEFI 213.</title>
        <authorList>
            <person name="Medina R."/>
            <person name="Franco M.E.E."/>
            <person name="Lucentini C.G."/>
            <person name="Saparrat M.C.N."/>
            <person name="Balatti P.A."/>
        </authorList>
    </citation>
    <scope>NUCLEOTIDE SEQUENCE [LARGE SCALE GENOMIC DNA]</scope>
    <source>
        <strain evidence="3">CIDEFI 213</strain>
    </source>
</reference>
<comment type="caution">
    <text evidence="2">The sequence shown here is derived from an EMBL/GenBank/DDBJ whole genome shotgun (WGS) entry which is preliminary data.</text>
</comment>
<evidence type="ECO:0000256" key="1">
    <source>
        <dbReference type="SAM" id="Coils"/>
    </source>
</evidence>
<evidence type="ECO:0000313" key="3">
    <source>
        <dbReference type="Proteomes" id="UP000249619"/>
    </source>
</evidence>
<protein>
    <submittedName>
        <fullName evidence="2">Uncharacterized protein</fullName>
    </submittedName>
</protein>
<accession>A0A364MWI7</accession>
<evidence type="ECO:0000313" key="2">
    <source>
        <dbReference type="EMBL" id="RAR05595.1"/>
    </source>
</evidence>
<proteinExistence type="predicted"/>
<dbReference type="EMBL" id="QGDH01000129">
    <property type="protein sequence ID" value="RAR05595.1"/>
    <property type="molecule type" value="Genomic_DNA"/>
</dbReference>
<keyword evidence="3" id="KW-1185">Reference proteome</keyword>
<name>A0A364MWI7_STELY</name>